<dbReference type="RefSeq" id="WP_225699386.1">
    <property type="nucleotide sequence ID" value="NZ_JAIXNE010000006.1"/>
</dbReference>
<organism evidence="1 2">
    <name type="scientific">Fulvivirga sedimenti</name>
    <dbReference type="NCBI Taxonomy" id="2879465"/>
    <lineage>
        <taxon>Bacteria</taxon>
        <taxon>Pseudomonadati</taxon>
        <taxon>Bacteroidota</taxon>
        <taxon>Cytophagia</taxon>
        <taxon>Cytophagales</taxon>
        <taxon>Fulvivirgaceae</taxon>
        <taxon>Fulvivirga</taxon>
    </lineage>
</organism>
<dbReference type="AlphaFoldDB" id="A0A9X1KZ42"/>
<reference evidence="1" key="1">
    <citation type="submission" date="2021-09" db="EMBL/GenBank/DDBJ databases">
        <title>Fulvivirga sp. isolated from coastal sediment.</title>
        <authorList>
            <person name="Yu H."/>
        </authorList>
    </citation>
    <scope>NUCLEOTIDE SEQUENCE</scope>
    <source>
        <strain evidence="1">1062</strain>
    </source>
</reference>
<accession>A0A9X1KZ42</accession>
<proteinExistence type="predicted"/>
<protein>
    <submittedName>
        <fullName evidence="1">Uncharacterized protein</fullName>
    </submittedName>
</protein>
<dbReference type="Proteomes" id="UP001139409">
    <property type="component" value="Unassembled WGS sequence"/>
</dbReference>
<sequence>MFRSELHRRFRSYGSVKPFSWLNLSAWWSGAMRFQDVSCGKNIQINSILNQPTGRILVDMSCQLLVI</sequence>
<gene>
    <name evidence="1" type="ORF">LDX50_26880</name>
</gene>
<name>A0A9X1KZ42_9BACT</name>
<keyword evidence="2" id="KW-1185">Reference proteome</keyword>
<dbReference type="EMBL" id="JAIXNE010000006">
    <property type="protein sequence ID" value="MCA6078528.1"/>
    <property type="molecule type" value="Genomic_DNA"/>
</dbReference>
<evidence type="ECO:0000313" key="2">
    <source>
        <dbReference type="Proteomes" id="UP001139409"/>
    </source>
</evidence>
<evidence type="ECO:0000313" key="1">
    <source>
        <dbReference type="EMBL" id="MCA6078528.1"/>
    </source>
</evidence>
<comment type="caution">
    <text evidence="1">The sequence shown here is derived from an EMBL/GenBank/DDBJ whole genome shotgun (WGS) entry which is preliminary data.</text>
</comment>